<organism evidence="1">
    <name type="scientific">Aegilops tauschii</name>
    <name type="common">Tausch's goatgrass</name>
    <name type="synonym">Aegilops squarrosa</name>
    <dbReference type="NCBI Taxonomy" id="37682"/>
    <lineage>
        <taxon>Eukaryota</taxon>
        <taxon>Viridiplantae</taxon>
        <taxon>Streptophyta</taxon>
        <taxon>Embryophyta</taxon>
        <taxon>Tracheophyta</taxon>
        <taxon>Spermatophyta</taxon>
        <taxon>Magnoliopsida</taxon>
        <taxon>Liliopsida</taxon>
        <taxon>Poales</taxon>
        <taxon>Poaceae</taxon>
        <taxon>BOP clade</taxon>
        <taxon>Pooideae</taxon>
        <taxon>Triticodae</taxon>
        <taxon>Triticeae</taxon>
        <taxon>Triticinae</taxon>
        <taxon>Aegilops</taxon>
    </lineage>
</organism>
<proteinExistence type="predicted"/>
<accession>M8CCN4</accession>
<evidence type="ECO:0000313" key="1">
    <source>
        <dbReference type="EnsemblPlants" id="EMT31908"/>
    </source>
</evidence>
<name>M8CCN4_AEGTA</name>
<protein>
    <submittedName>
        <fullName evidence="1">Uncharacterized protein</fullName>
    </submittedName>
</protein>
<dbReference type="ExpressionAtlas" id="M8CCN4">
    <property type="expression patterns" value="baseline"/>
</dbReference>
<sequence>MKDKMNTMMMVVHQVHDREQAKDDAHGTGPFPKNLKNLLRKCQRCTQSSIWCSRCDSHTYFGGGGASTHVEEGVTSGGDRGQMPASMAASLRAAATRILRPAVLPGEGRRLLVHTQQLSKSTLALEKEHRPSAIQQREQMCLELSKSTLPLEEKHRAELIQQKKEELYELIAHAYADSTASSLDKSLLKNLSTQVKPRLEDPQWCKITRTKKLTDLATSVAILASSGLTYCVLTAGPELVKYDGHLVTAESLPLLQGQWPAAAVSSSITG</sequence>
<dbReference type="AlphaFoldDB" id="M8CCN4"/>
<dbReference type="EnsemblPlants" id="EMT31908">
    <property type="protein sequence ID" value="EMT31908"/>
    <property type="gene ID" value="F775_24876"/>
</dbReference>
<reference evidence="1" key="1">
    <citation type="submission" date="2015-06" db="UniProtKB">
        <authorList>
            <consortium name="EnsemblPlants"/>
        </authorList>
    </citation>
    <scope>IDENTIFICATION</scope>
</reference>